<reference evidence="2" key="1">
    <citation type="submission" date="2022-01" db="EMBL/GenBank/DDBJ databases">
        <authorList>
            <person name="King R."/>
        </authorList>
    </citation>
    <scope>NUCLEOTIDE SEQUENCE</scope>
</reference>
<accession>A0A9N9STA9</accession>
<evidence type="ECO:0000313" key="3">
    <source>
        <dbReference type="Proteomes" id="UP001153709"/>
    </source>
</evidence>
<sequence length="82" mass="9510">MKRIKDKKQQPLFHVELVANANNKGIYKVNKLLNLIVEVEPPHPKREIPQCHRCQHFGHTHKYCKCVKCTANHLSSECPNPT</sequence>
<organism evidence="2 3">
    <name type="scientific">Diabrotica balteata</name>
    <name type="common">Banded cucumber beetle</name>
    <dbReference type="NCBI Taxonomy" id="107213"/>
    <lineage>
        <taxon>Eukaryota</taxon>
        <taxon>Metazoa</taxon>
        <taxon>Ecdysozoa</taxon>
        <taxon>Arthropoda</taxon>
        <taxon>Hexapoda</taxon>
        <taxon>Insecta</taxon>
        <taxon>Pterygota</taxon>
        <taxon>Neoptera</taxon>
        <taxon>Endopterygota</taxon>
        <taxon>Coleoptera</taxon>
        <taxon>Polyphaga</taxon>
        <taxon>Cucujiformia</taxon>
        <taxon>Chrysomeloidea</taxon>
        <taxon>Chrysomelidae</taxon>
        <taxon>Galerucinae</taxon>
        <taxon>Diabroticina</taxon>
        <taxon>Diabroticites</taxon>
        <taxon>Diabrotica</taxon>
    </lineage>
</organism>
<dbReference type="Pfam" id="PF07530">
    <property type="entry name" value="PRE_C2HC"/>
    <property type="match status" value="1"/>
</dbReference>
<dbReference type="OrthoDB" id="6775860at2759"/>
<dbReference type="AlphaFoldDB" id="A0A9N9STA9"/>
<feature type="domain" description="Pre-C2HC" evidence="1">
    <location>
        <begin position="1"/>
        <end position="48"/>
    </location>
</feature>
<dbReference type="Proteomes" id="UP001153709">
    <property type="component" value="Chromosome 3"/>
</dbReference>
<dbReference type="EMBL" id="OU898278">
    <property type="protein sequence ID" value="CAG9831355.1"/>
    <property type="molecule type" value="Genomic_DNA"/>
</dbReference>
<protein>
    <recommendedName>
        <fullName evidence="1">Pre-C2HC domain-containing protein</fullName>
    </recommendedName>
</protein>
<evidence type="ECO:0000259" key="1">
    <source>
        <dbReference type="Pfam" id="PF07530"/>
    </source>
</evidence>
<dbReference type="InterPro" id="IPR006579">
    <property type="entry name" value="Pre_C2HC_dom"/>
</dbReference>
<evidence type="ECO:0000313" key="2">
    <source>
        <dbReference type="EMBL" id="CAG9831355.1"/>
    </source>
</evidence>
<proteinExistence type="predicted"/>
<keyword evidence="3" id="KW-1185">Reference proteome</keyword>
<name>A0A9N9STA9_DIABA</name>
<gene>
    <name evidence="2" type="ORF">DIABBA_LOCUS4953</name>
</gene>